<protein>
    <recommendedName>
        <fullName evidence="1">NYN domain-containing protein</fullName>
    </recommendedName>
</protein>
<dbReference type="InterPro" id="IPR047140">
    <property type="entry name" value="LabA"/>
</dbReference>
<organism evidence="2">
    <name type="scientific">uncultured Acetobacteraceae bacterium</name>
    <dbReference type="NCBI Taxonomy" id="169975"/>
    <lineage>
        <taxon>Bacteria</taxon>
        <taxon>Pseudomonadati</taxon>
        <taxon>Pseudomonadota</taxon>
        <taxon>Alphaproteobacteria</taxon>
        <taxon>Acetobacterales</taxon>
        <taxon>Acetobacteraceae</taxon>
        <taxon>environmental samples</taxon>
    </lineage>
</organism>
<dbReference type="EMBL" id="CADCTL010000015">
    <property type="protein sequence ID" value="CAA9213186.1"/>
    <property type="molecule type" value="Genomic_DNA"/>
</dbReference>
<dbReference type="GO" id="GO:0004540">
    <property type="term" value="F:RNA nuclease activity"/>
    <property type="evidence" value="ECO:0007669"/>
    <property type="project" value="InterPro"/>
</dbReference>
<proteinExistence type="predicted"/>
<evidence type="ECO:0000313" key="2">
    <source>
        <dbReference type="EMBL" id="CAA9213186.1"/>
    </source>
</evidence>
<reference evidence="2" key="1">
    <citation type="submission" date="2020-02" db="EMBL/GenBank/DDBJ databases">
        <authorList>
            <person name="Meier V. D."/>
        </authorList>
    </citation>
    <scope>NUCLEOTIDE SEQUENCE</scope>
    <source>
        <strain evidence="2">AVDCRST_MAG04</strain>
    </source>
</reference>
<feature type="domain" description="NYN" evidence="1">
    <location>
        <begin position="7"/>
        <end position="149"/>
    </location>
</feature>
<gene>
    <name evidence="2" type="ORF">AVDCRST_MAG04-227</name>
</gene>
<evidence type="ECO:0000259" key="1">
    <source>
        <dbReference type="Pfam" id="PF01936"/>
    </source>
</evidence>
<dbReference type="AlphaFoldDB" id="A0A6J4H5E3"/>
<accession>A0A6J4H5E3</accession>
<name>A0A6J4H5E3_9PROT</name>
<dbReference type="CDD" id="cd10911">
    <property type="entry name" value="PIN_LabA"/>
    <property type="match status" value="1"/>
</dbReference>
<dbReference type="InterPro" id="IPR021139">
    <property type="entry name" value="NYN"/>
</dbReference>
<dbReference type="Pfam" id="PF01936">
    <property type="entry name" value="NYN"/>
    <property type="match status" value="1"/>
</dbReference>
<dbReference type="PANTHER" id="PTHR35458:SF2">
    <property type="entry name" value="SLR0755 PROTEIN"/>
    <property type="match status" value="1"/>
</dbReference>
<sequence>MSDRPRRVAAFVDGSNIYYTMRDKLGWTIDWQRFRDFLDRFGEVRECNYYVGLSEEPTQQGFINMLAYNGYSVFTKDLKTITTADGSPVRKANMDVEIAVDMLARLGTYDVVMLASGDGDMERPLQFLRDRGKDVFVISTEGRVAQELLWLVGANFIDLGRYRTDIERVRGNPEY</sequence>
<dbReference type="Gene3D" id="3.40.50.1010">
    <property type="entry name" value="5'-nuclease"/>
    <property type="match status" value="1"/>
</dbReference>
<dbReference type="PANTHER" id="PTHR35458">
    <property type="entry name" value="SLR0755 PROTEIN"/>
    <property type="match status" value="1"/>
</dbReference>